<dbReference type="EMBL" id="CYXZ01000037">
    <property type="protein sequence ID" value="CUN30275.1"/>
    <property type="molecule type" value="Genomic_DNA"/>
</dbReference>
<accession>A0A173VVY4</accession>
<reference evidence="1 2" key="1">
    <citation type="submission" date="2015-09" db="EMBL/GenBank/DDBJ databases">
        <authorList>
            <consortium name="Pathogen Informatics"/>
        </authorList>
    </citation>
    <scope>NUCLEOTIDE SEQUENCE [LARGE SCALE GENOMIC DNA]</scope>
    <source>
        <strain evidence="1 2">2789STDY5834960</strain>
    </source>
</reference>
<name>A0A173VVY4_9FIRM</name>
<dbReference type="STRING" id="166486.ERS852572_03477"/>
<dbReference type="AlphaFoldDB" id="A0A173VVY4"/>
<evidence type="ECO:0000313" key="2">
    <source>
        <dbReference type="Proteomes" id="UP000095350"/>
    </source>
</evidence>
<sequence>MLLNNENVDYLSEWPAHYYEIEDINERERILQLAIEQKLDPALDEKRLLILRKRFGDHPAEKRADHFLRAWMMIQAASAGGVSFFQKKRQKKELCGYLMQLGIRTDEKQNVEKDADVEDVCGYILEEEWKNFAYTYLASCTGSRAYCSTLFGIVPIKDAAVAEKIAQDIDLVTKDYPAAFGLEEAVRPFRSIMVDAFCQYIPNGESVWKSMHE</sequence>
<organism evidence="1 2">
    <name type="scientific">Roseburia intestinalis</name>
    <dbReference type="NCBI Taxonomy" id="166486"/>
    <lineage>
        <taxon>Bacteria</taxon>
        <taxon>Bacillati</taxon>
        <taxon>Bacillota</taxon>
        <taxon>Clostridia</taxon>
        <taxon>Lachnospirales</taxon>
        <taxon>Lachnospiraceae</taxon>
        <taxon>Roseburia</taxon>
    </lineage>
</organism>
<protein>
    <submittedName>
        <fullName evidence="1">Uncharacterized protein</fullName>
    </submittedName>
</protein>
<proteinExistence type="predicted"/>
<dbReference type="PaxDb" id="166486-ERS852572_03477"/>
<evidence type="ECO:0000313" key="1">
    <source>
        <dbReference type="EMBL" id="CUN30275.1"/>
    </source>
</evidence>
<dbReference type="Proteomes" id="UP000095350">
    <property type="component" value="Unassembled WGS sequence"/>
</dbReference>
<gene>
    <name evidence="1" type="ORF">ERS852572_03477</name>
</gene>
<dbReference type="InterPro" id="IPR046683">
    <property type="entry name" value="DUF6553"/>
</dbReference>
<dbReference type="RefSeq" id="WP_055195952.1">
    <property type="nucleotide sequence ID" value="NZ_CABIYH010000037.1"/>
</dbReference>
<dbReference type="OrthoDB" id="2035761at2"/>
<dbReference type="Pfam" id="PF20190">
    <property type="entry name" value="DUF6553"/>
    <property type="match status" value="1"/>
</dbReference>